<feature type="region of interest" description="Disordered" evidence="6">
    <location>
        <begin position="143"/>
        <end position="177"/>
    </location>
</feature>
<sequence>SAGTSLPVEDADRRPRAIPRSGHLELLVCSGLGSSQSAGAASSLKRTLKDTEARRLQKKGKSDCRTRPLRALHRYAVPFQALPLDQPMHPFQIGDQVLVKKWKRDPLTPRWDGPHTVSLISQAAVKVLGSDKWTHHTRVKRFLNPNPETESSEEDTSPLPAPAPDARGGTGEDSTWEYQQLDGLKGLFRKR</sequence>
<dbReference type="GO" id="GO:0004519">
    <property type="term" value="F:endonuclease activity"/>
    <property type="evidence" value="ECO:0007669"/>
    <property type="project" value="UniProtKB-KW"/>
</dbReference>
<evidence type="ECO:0000259" key="7">
    <source>
        <dbReference type="Pfam" id="PF18697"/>
    </source>
</evidence>
<keyword evidence="1" id="KW-0808">Transferase</keyword>
<evidence type="ECO:0000256" key="4">
    <source>
        <dbReference type="ARBA" id="ARBA00022759"/>
    </source>
</evidence>
<keyword evidence="9" id="KW-1185">Reference proteome</keyword>
<reference evidence="8 9" key="1">
    <citation type="journal article" date="2020" name="G3 (Bethesda)">
        <title>Draft Genome of the Common Snapping Turtle, Chelydra serpentina, a Model for Phenotypic Plasticity in Reptiles.</title>
        <authorList>
            <person name="Das D."/>
            <person name="Singh S.K."/>
            <person name="Bierstedt J."/>
            <person name="Erickson A."/>
            <person name="Galli G.L.J."/>
            <person name="Crossley D.A. 2nd"/>
            <person name="Rhen T."/>
        </authorList>
    </citation>
    <scope>NUCLEOTIDE SEQUENCE [LARGE SCALE GENOMIC DNA]</scope>
    <source>
        <strain evidence="8">KW</strain>
    </source>
</reference>
<dbReference type="EMBL" id="JAHGAV010000128">
    <property type="protein sequence ID" value="KAG6931027.1"/>
    <property type="molecule type" value="Genomic_DNA"/>
</dbReference>
<organism evidence="8 9">
    <name type="scientific">Chelydra serpentina</name>
    <name type="common">Snapping turtle</name>
    <name type="synonym">Testudo serpentina</name>
    <dbReference type="NCBI Taxonomy" id="8475"/>
    <lineage>
        <taxon>Eukaryota</taxon>
        <taxon>Metazoa</taxon>
        <taxon>Chordata</taxon>
        <taxon>Craniata</taxon>
        <taxon>Vertebrata</taxon>
        <taxon>Euteleostomi</taxon>
        <taxon>Archelosauria</taxon>
        <taxon>Testudinata</taxon>
        <taxon>Testudines</taxon>
        <taxon>Cryptodira</taxon>
        <taxon>Durocryptodira</taxon>
        <taxon>Americhelydia</taxon>
        <taxon>Chelydroidea</taxon>
        <taxon>Chelydridae</taxon>
        <taxon>Chelydra</taxon>
    </lineage>
</organism>
<gene>
    <name evidence="8" type="ORF">G0U57_002311</name>
</gene>
<accession>A0A8T1SQP9</accession>
<dbReference type="AlphaFoldDB" id="A0A8T1SQP9"/>
<name>A0A8T1SQP9_CHESE</name>
<feature type="non-terminal residue" evidence="8">
    <location>
        <position position="1"/>
    </location>
</feature>
<keyword evidence="3" id="KW-0540">Nuclease</keyword>
<evidence type="ECO:0000256" key="1">
    <source>
        <dbReference type="ARBA" id="ARBA00022679"/>
    </source>
</evidence>
<protein>
    <recommendedName>
        <fullName evidence="7">Murine leukemia virus integrase C-terminal domain-containing protein</fullName>
    </recommendedName>
</protein>
<dbReference type="GO" id="GO:0016779">
    <property type="term" value="F:nucleotidyltransferase activity"/>
    <property type="evidence" value="ECO:0007669"/>
    <property type="project" value="UniProtKB-KW"/>
</dbReference>
<dbReference type="Gene3D" id="2.30.30.850">
    <property type="match status" value="1"/>
</dbReference>
<evidence type="ECO:0000256" key="3">
    <source>
        <dbReference type="ARBA" id="ARBA00022722"/>
    </source>
</evidence>
<evidence type="ECO:0000256" key="6">
    <source>
        <dbReference type="SAM" id="MobiDB-lite"/>
    </source>
</evidence>
<dbReference type="Proteomes" id="UP000765507">
    <property type="component" value="Unassembled WGS sequence"/>
</dbReference>
<proteinExistence type="predicted"/>
<evidence type="ECO:0000313" key="8">
    <source>
        <dbReference type="EMBL" id="KAG6931027.1"/>
    </source>
</evidence>
<dbReference type="GO" id="GO:0016787">
    <property type="term" value="F:hydrolase activity"/>
    <property type="evidence" value="ECO:0007669"/>
    <property type="project" value="UniProtKB-KW"/>
</dbReference>
<dbReference type="InterPro" id="IPR040643">
    <property type="entry name" value="MLVIN_C"/>
</dbReference>
<evidence type="ECO:0000313" key="9">
    <source>
        <dbReference type="Proteomes" id="UP000765507"/>
    </source>
</evidence>
<dbReference type="Pfam" id="PF18697">
    <property type="entry name" value="MLVIN_C"/>
    <property type="match status" value="1"/>
</dbReference>
<evidence type="ECO:0000256" key="5">
    <source>
        <dbReference type="ARBA" id="ARBA00022801"/>
    </source>
</evidence>
<keyword evidence="2" id="KW-0548">Nucleotidyltransferase</keyword>
<comment type="caution">
    <text evidence="8">The sequence shown here is derived from an EMBL/GenBank/DDBJ whole genome shotgun (WGS) entry which is preliminary data.</text>
</comment>
<keyword evidence="5" id="KW-0378">Hydrolase</keyword>
<feature type="domain" description="Murine leukemia virus integrase C-terminal" evidence="7">
    <location>
        <begin position="89"/>
        <end position="140"/>
    </location>
</feature>
<keyword evidence="4" id="KW-0255">Endonuclease</keyword>
<evidence type="ECO:0000256" key="2">
    <source>
        <dbReference type="ARBA" id="ARBA00022695"/>
    </source>
</evidence>